<feature type="compositionally biased region" description="Polar residues" evidence="5">
    <location>
        <begin position="466"/>
        <end position="475"/>
    </location>
</feature>
<name>A0A8J4PKU9_9MYCE</name>
<keyword evidence="4" id="KW-0175">Coiled coil</keyword>
<dbReference type="Proteomes" id="UP000695562">
    <property type="component" value="Unassembled WGS sequence"/>
</dbReference>
<feature type="region of interest" description="Disordered" evidence="5">
    <location>
        <begin position="428"/>
        <end position="475"/>
    </location>
</feature>
<comment type="similarity">
    <text evidence="1">Belongs to the eukaryotic initiation factor 4G family.</text>
</comment>
<feature type="region of interest" description="Disordered" evidence="5">
    <location>
        <begin position="625"/>
        <end position="729"/>
    </location>
</feature>
<keyword evidence="2" id="KW-0396">Initiation factor</keyword>
<dbReference type="PANTHER" id="PTHR23253">
    <property type="entry name" value="EUKARYOTIC TRANSLATION INITIATION FACTOR 4 GAMMA"/>
    <property type="match status" value="1"/>
</dbReference>
<dbReference type="Gene3D" id="1.25.40.180">
    <property type="match status" value="1"/>
</dbReference>
<dbReference type="GO" id="GO:0003729">
    <property type="term" value="F:mRNA binding"/>
    <property type="evidence" value="ECO:0007669"/>
    <property type="project" value="TreeGrafter"/>
</dbReference>
<reference evidence="7" key="1">
    <citation type="submission" date="2020-01" db="EMBL/GenBank/DDBJ databases">
        <title>Development of genomics and gene disruption for Polysphondylium violaceum indicates a role for the polyketide synthase stlB in stalk morphogenesis.</title>
        <authorList>
            <person name="Narita B."/>
            <person name="Kawabe Y."/>
            <person name="Kin K."/>
            <person name="Saito T."/>
            <person name="Gibbs R."/>
            <person name="Kuspa A."/>
            <person name="Muzny D."/>
            <person name="Queller D."/>
            <person name="Richards S."/>
            <person name="Strassman J."/>
            <person name="Sucgang R."/>
            <person name="Worley K."/>
            <person name="Schaap P."/>
        </authorList>
    </citation>
    <scope>NUCLEOTIDE SEQUENCE</scope>
    <source>
        <strain evidence="7">QSvi11</strain>
    </source>
</reference>
<feature type="compositionally biased region" description="Low complexity" evidence="5">
    <location>
        <begin position="451"/>
        <end position="465"/>
    </location>
</feature>
<evidence type="ECO:0000259" key="6">
    <source>
        <dbReference type="SMART" id="SM00543"/>
    </source>
</evidence>
<dbReference type="OrthoDB" id="514777at2759"/>
<dbReference type="AlphaFoldDB" id="A0A8J4PKU9"/>
<dbReference type="PANTHER" id="PTHR23253:SF9">
    <property type="entry name" value="EUKARYOTIC TRANSLATION INITIATION FACTOR 4 GAMMA 2"/>
    <property type="match status" value="1"/>
</dbReference>
<evidence type="ECO:0000256" key="1">
    <source>
        <dbReference type="ARBA" id="ARBA00005775"/>
    </source>
</evidence>
<feature type="compositionally biased region" description="Low complexity" evidence="5">
    <location>
        <begin position="625"/>
        <end position="638"/>
    </location>
</feature>
<dbReference type="SMART" id="SM00543">
    <property type="entry name" value="MIF4G"/>
    <property type="match status" value="1"/>
</dbReference>
<evidence type="ECO:0000256" key="4">
    <source>
        <dbReference type="SAM" id="Coils"/>
    </source>
</evidence>
<feature type="compositionally biased region" description="Low complexity" evidence="5">
    <location>
        <begin position="429"/>
        <end position="443"/>
    </location>
</feature>
<protein>
    <recommendedName>
        <fullName evidence="6">MIF4G domain-containing protein</fullName>
    </recommendedName>
</protein>
<evidence type="ECO:0000256" key="2">
    <source>
        <dbReference type="ARBA" id="ARBA00022540"/>
    </source>
</evidence>
<dbReference type="GO" id="GO:0016281">
    <property type="term" value="C:eukaryotic translation initiation factor 4F complex"/>
    <property type="evidence" value="ECO:0007669"/>
    <property type="project" value="TreeGrafter"/>
</dbReference>
<feature type="coiled-coil region" evidence="4">
    <location>
        <begin position="796"/>
        <end position="823"/>
    </location>
</feature>
<dbReference type="GO" id="GO:0003743">
    <property type="term" value="F:translation initiation factor activity"/>
    <property type="evidence" value="ECO:0007669"/>
    <property type="project" value="UniProtKB-KW"/>
</dbReference>
<dbReference type="EMBL" id="AJWJ01000783">
    <property type="protein sequence ID" value="KAF2068979.1"/>
    <property type="molecule type" value="Genomic_DNA"/>
</dbReference>
<feature type="compositionally biased region" description="Basic residues" evidence="5">
    <location>
        <begin position="716"/>
        <end position="725"/>
    </location>
</feature>
<dbReference type="InterPro" id="IPR003890">
    <property type="entry name" value="MIF4G-like_typ-3"/>
</dbReference>
<dbReference type="SUPFAM" id="SSF48371">
    <property type="entry name" value="ARM repeat"/>
    <property type="match status" value="1"/>
</dbReference>
<keyword evidence="3" id="KW-0648">Protein biosynthesis</keyword>
<feature type="region of interest" description="Disordered" evidence="5">
    <location>
        <begin position="376"/>
        <end position="395"/>
    </location>
</feature>
<feature type="domain" description="MIF4G" evidence="6">
    <location>
        <begin position="18"/>
        <end position="237"/>
    </location>
</feature>
<organism evidence="7 8">
    <name type="scientific">Polysphondylium violaceum</name>
    <dbReference type="NCBI Taxonomy" id="133409"/>
    <lineage>
        <taxon>Eukaryota</taxon>
        <taxon>Amoebozoa</taxon>
        <taxon>Evosea</taxon>
        <taxon>Eumycetozoa</taxon>
        <taxon>Dictyostelia</taxon>
        <taxon>Dictyosteliales</taxon>
        <taxon>Dictyosteliaceae</taxon>
        <taxon>Polysphondylium</taxon>
    </lineage>
</organism>
<evidence type="ECO:0000256" key="5">
    <source>
        <dbReference type="SAM" id="MobiDB-lite"/>
    </source>
</evidence>
<evidence type="ECO:0000313" key="8">
    <source>
        <dbReference type="Proteomes" id="UP000695562"/>
    </source>
</evidence>
<evidence type="ECO:0000313" key="7">
    <source>
        <dbReference type="EMBL" id="KAF2068979.1"/>
    </source>
</evidence>
<dbReference type="InterPro" id="IPR016024">
    <property type="entry name" value="ARM-type_fold"/>
</dbReference>
<keyword evidence="8" id="KW-1185">Reference proteome</keyword>
<comment type="caution">
    <text evidence="7">The sequence shown here is derived from an EMBL/GenBank/DDBJ whole genome shotgun (WGS) entry which is preliminary data.</text>
</comment>
<gene>
    <name evidence="7" type="ORF">CYY_009704</name>
</gene>
<sequence length="859" mass="96729">MIKNNSVPNTTNNSTETLPIAQRILNKITRENFQVLIDQFVSKCQLLEKDEAILILNNLFQKVVEEPSTPLQFYTQIAIKIDPIFNQRLSLLSGNIYVDLFNKESNQFRSKISLKSEITTEEKQHIINCSRFMGECYRNHILPPTFLNDVSKQYFPPSDYVELTPLQLLEIEILANIFTMIGKSVEGPQTSADVLGYLQIALEQNATVINNLIENRSHLPPRIRFMIKNLIELKNNKWTYPKSQNDDIFAQKEILKLASAQGKIVCKILTEKCESDESLHTIFWRSFFQSMNTQNYKILNDLLASESANLSPSNSPTVPLSPFLRRSMVLGSPVSFSLGATANSNHNSNNNNSMEVDSFDINEGIEDNNHNLSNFNLNSSLPASSTSTPMNTNTNIGGKINLQNIHLFNNVLGGNNLPNGFVSPKIARTTSPTLSSTTQTIISNQDGGFNQQQLSQPQQQLQQPSGGASSGNSLTKIKESPELSNLPESNLSLILSIIDSKIWNPQKDVWKKKIMNKIIPMKSSLNKSQKIEILAAIWQNMCDNHYEYGSYLDLCLLLVKLDEGEMCQELFDQPPVPPVQQQPPPQQFTNAGKPEDLLLNRVKNPHTGNRRSSMAVIQLKSNNSISSPSIESTRRSSIAVPSELTRRGSLSCDIPSSCPPAPKLKSTPTLKSTPLPINPNAPKKDATPIIPSQKPNVEDNLKKSKQPPVAEENKKSKQPSAKKHKPDSDTFKDVLISSLQDDFALKMFVKKRSLTVYMELLKDLYREFIIEIPLLLKCISLVHNGLYELTDEECTLLFDLEEMAQEQQNLEKLNTQHQNLLKQNNQVFQWKTNTWEEKPQDPPPPPNSFFDLTSDVFVL</sequence>
<evidence type="ECO:0000256" key="3">
    <source>
        <dbReference type="ARBA" id="ARBA00022917"/>
    </source>
</evidence>
<dbReference type="Pfam" id="PF02854">
    <property type="entry name" value="MIF4G"/>
    <property type="match status" value="1"/>
</dbReference>
<accession>A0A8J4PKU9</accession>
<proteinExistence type="inferred from homology"/>